<evidence type="ECO:0000259" key="1">
    <source>
        <dbReference type="Pfam" id="PF01168"/>
    </source>
</evidence>
<dbReference type="GO" id="GO:0008721">
    <property type="term" value="F:D-serine ammonia-lyase activity"/>
    <property type="evidence" value="ECO:0007669"/>
    <property type="project" value="TreeGrafter"/>
</dbReference>
<dbReference type="OrthoDB" id="339576at2"/>
<dbReference type="PANTHER" id="PTHR28004">
    <property type="entry name" value="ZGC:162816-RELATED"/>
    <property type="match status" value="1"/>
</dbReference>
<dbReference type="GO" id="GO:0036088">
    <property type="term" value="P:D-serine catabolic process"/>
    <property type="evidence" value="ECO:0007669"/>
    <property type="project" value="TreeGrafter"/>
</dbReference>
<evidence type="ECO:0000313" key="3">
    <source>
        <dbReference type="Proteomes" id="UP000265715"/>
    </source>
</evidence>
<dbReference type="AlphaFoldDB" id="A0A399DVD2"/>
<keyword evidence="3" id="KW-1185">Reference proteome</keyword>
<proteinExistence type="predicted"/>
<feature type="domain" description="Alanine racemase N-terminal" evidence="1">
    <location>
        <begin position="32"/>
        <end position="267"/>
    </location>
</feature>
<dbReference type="CDD" id="cd06814">
    <property type="entry name" value="PLPDE_III_DSD_D-TA_like_3"/>
    <property type="match status" value="1"/>
</dbReference>
<reference evidence="2 3" key="1">
    <citation type="submission" date="2018-08" db="EMBL/GenBank/DDBJ databases">
        <title>Meiothermus terrae DSM 26712 genome sequencing project.</title>
        <authorList>
            <person name="Da Costa M.S."/>
            <person name="Albuquerque L."/>
            <person name="Raposo P."/>
            <person name="Froufe H.J.C."/>
            <person name="Barroso C.S."/>
            <person name="Egas C."/>
        </authorList>
    </citation>
    <scope>NUCLEOTIDE SEQUENCE [LARGE SCALE GENOMIC DNA]</scope>
    <source>
        <strain evidence="2 3">DSM 26712</strain>
    </source>
</reference>
<dbReference type="InterPro" id="IPR001608">
    <property type="entry name" value="Ala_racemase_N"/>
</dbReference>
<name>A0A399DVD2_9DEIN</name>
<accession>A0A399DVD2</accession>
<protein>
    <recommendedName>
        <fullName evidence="1">Alanine racemase N-terminal domain-containing protein</fullName>
    </recommendedName>
</protein>
<dbReference type="InterPro" id="IPR029066">
    <property type="entry name" value="PLP-binding_barrel"/>
</dbReference>
<evidence type="ECO:0000313" key="2">
    <source>
        <dbReference type="EMBL" id="RIH75128.1"/>
    </source>
</evidence>
<dbReference type="RefSeq" id="WP_119316821.1">
    <property type="nucleotide sequence ID" value="NZ_QXDL01000371.1"/>
</dbReference>
<comment type="caution">
    <text evidence="2">The sequence shown here is derived from an EMBL/GenBank/DDBJ whole genome shotgun (WGS) entry which is preliminary data.</text>
</comment>
<gene>
    <name evidence="2" type="ORF">Mterra_04013</name>
</gene>
<dbReference type="Pfam" id="PF01168">
    <property type="entry name" value="Ala_racemase_N"/>
    <property type="match status" value="1"/>
</dbReference>
<dbReference type="SUPFAM" id="SSF51419">
    <property type="entry name" value="PLP-binding barrel"/>
    <property type="match status" value="1"/>
</dbReference>
<dbReference type="Gene3D" id="3.20.20.10">
    <property type="entry name" value="Alanine racemase"/>
    <property type="match status" value="1"/>
</dbReference>
<organism evidence="2 3">
    <name type="scientific">Calidithermus terrae</name>
    <dbReference type="NCBI Taxonomy" id="1408545"/>
    <lineage>
        <taxon>Bacteria</taxon>
        <taxon>Thermotogati</taxon>
        <taxon>Deinococcota</taxon>
        <taxon>Deinococci</taxon>
        <taxon>Thermales</taxon>
        <taxon>Thermaceae</taxon>
        <taxon>Calidithermus</taxon>
    </lineage>
</organism>
<dbReference type="EMBL" id="QXDL01000371">
    <property type="protein sequence ID" value="RIH75128.1"/>
    <property type="molecule type" value="Genomic_DNA"/>
</dbReference>
<dbReference type="Proteomes" id="UP000265715">
    <property type="component" value="Unassembled WGS sequence"/>
</dbReference>
<dbReference type="InterPro" id="IPR051466">
    <property type="entry name" value="D-amino_acid_metab_enzyme"/>
</dbReference>
<dbReference type="PANTHER" id="PTHR28004:SF2">
    <property type="entry name" value="D-SERINE DEHYDRATASE"/>
    <property type="match status" value="1"/>
</dbReference>
<sequence length="403" mass="44599">MPRDRGQPHTPYFAALNRLLRAEGPGRPVLLIDLERLERNLERVRATFPRHAALRVVNKSLPSPKLLEHVLKAAGTRRQMVFHLPFLLQTARLFPEADVLLGKPLPARAVEGFYRDLPPTGFDPGRQLQWLVDTAERLGQYLALARGLGVRLRVNLEIDVGLHRGGFPEPAALAPALRLIRENPERLEFAGFMGYDAHVGKLPGFLEKPEVSLAKSQAAYRAFTGYLRSQFPDLWSPGLTFNGAGSPTFRLHGEGSPLNDVALGSALLKPLDFDLPLLADLEPAAFIATPVLKVLEGTTLPGLERFAPLLSRLNPNWARTHFIYGGRWPARPVSPGGLAENPLYGKSFNQAVLNGSGRTALEPDDYVFLRPYESEGVLLQFGDLRVVREGRIVATWPVFSEEA</sequence>